<protein>
    <submittedName>
        <fullName evidence="1">Type VI secretion system tip protein VgrG</fullName>
    </submittedName>
</protein>
<dbReference type="RefSeq" id="WP_259642072.1">
    <property type="nucleotide sequence ID" value="NZ_QMGS01000066.1"/>
</dbReference>
<name>A0ABX9VTJ5_AGGAP</name>
<proteinExistence type="predicted"/>
<keyword evidence="2" id="KW-1185">Reference proteome</keyword>
<reference evidence="1 2" key="1">
    <citation type="journal article" date="2019" name="J. Oral Microbiol.">
        <title>Role of OmpA1 and OmpA2 in Aggregatibacter actinomycetemcomitans and Aggregatibacter aphrophilus serum resistance.</title>
        <authorList>
            <person name="Lindholm M."/>
            <person name="Min Aung K."/>
            <person name="Nyunt Wai S."/>
            <person name="Oscarsson J."/>
        </authorList>
    </citation>
    <scope>NUCLEOTIDE SEQUENCE [LARGE SCALE GENOMIC DNA]</scope>
    <source>
        <strain evidence="1 2">HK83</strain>
    </source>
</reference>
<comment type="caution">
    <text evidence="1">The sequence shown here is derived from an EMBL/GenBank/DDBJ whole genome shotgun (WGS) entry which is preliminary data.</text>
</comment>
<dbReference type="EMBL" id="QMGS01000066">
    <property type="protein sequence ID" value="RMW84680.1"/>
    <property type="molecule type" value="Genomic_DNA"/>
</dbReference>
<dbReference type="Pfam" id="PF05954">
    <property type="entry name" value="Phage_GPD"/>
    <property type="match status" value="1"/>
</dbReference>
<dbReference type="Proteomes" id="UP000274211">
    <property type="component" value="Unassembled WGS sequence"/>
</dbReference>
<evidence type="ECO:0000313" key="1">
    <source>
        <dbReference type="EMBL" id="RMW84680.1"/>
    </source>
</evidence>
<evidence type="ECO:0000313" key="2">
    <source>
        <dbReference type="Proteomes" id="UP000274211"/>
    </source>
</evidence>
<sequence length="82" mass="9001">MPAQSDYRYSLKVNGNTEFDVVSFVLTEGLSQLFRLELELAAFNPASSFSDVLDNEATLTFWQGSAPVRYVSGIVTGFAQGE</sequence>
<dbReference type="SUPFAM" id="SSF69279">
    <property type="entry name" value="Phage tail proteins"/>
    <property type="match status" value="1"/>
</dbReference>
<feature type="non-terminal residue" evidence="1">
    <location>
        <position position="82"/>
    </location>
</feature>
<organism evidence="1 2">
    <name type="scientific">Aggregatibacter aphrophilus</name>
    <name type="common">Haemophilus aphrophilus</name>
    <dbReference type="NCBI Taxonomy" id="732"/>
    <lineage>
        <taxon>Bacteria</taxon>
        <taxon>Pseudomonadati</taxon>
        <taxon>Pseudomonadota</taxon>
        <taxon>Gammaproteobacteria</taxon>
        <taxon>Pasteurellales</taxon>
        <taxon>Pasteurellaceae</taxon>
        <taxon>Aggregatibacter</taxon>
    </lineage>
</organism>
<gene>
    <name evidence="1" type="ORF">DOL88_07350</name>
</gene>
<accession>A0ABX9VTJ5</accession>
<dbReference type="Gene3D" id="2.30.110.50">
    <property type="match status" value="1"/>
</dbReference>